<reference evidence="1" key="1">
    <citation type="journal article" date="2014" name="Front. Microbiol.">
        <title>High frequency of phylogenetically diverse reductive dehalogenase-homologous genes in deep subseafloor sedimentary metagenomes.</title>
        <authorList>
            <person name="Kawai M."/>
            <person name="Futagami T."/>
            <person name="Toyoda A."/>
            <person name="Takaki Y."/>
            <person name="Nishi S."/>
            <person name="Hori S."/>
            <person name="Arai W."/>
            <person name="Tsubouchi T."/>
            <person name="Morono Y."/>
            <person name="Uchiyama I."/>
            <person name="Ito T."/>
            <person name="Fujiyama A."/>
            <person name="Inagaki F."/>
            <person name="Takami H."/>
        </authorList>
    </citation>
    <scope>NUCLEOTIDE SEQUENCE</scope>
    <source>
        <strain evidence="1">Expedition CK06-06</strain>
    </source>
</reference>
<gene>
    <name evidence="1" type="ORF">S12H4_22233</name>
</gene>
<dbReference type="AlphaFoldDB" id="X1R0B8"/>
<sequence>AEGKAVGGYGCRLSSPIEELLYPFLGQLLGWLPPIQEALKLLKGATVILLGVLTYRAQGAPAIKMVKEVINFEGHG</sequence>
<organism evidence="1">
    <name type="scientific">marine sediment metagenome</name>
    <dbReference type="NCBI Taxonomy" id="412755"/>
    <lineage>
        <taxon>unclassified sequences</taxon>
        <taxon>metagenomes</taxon>
        <taxon>ecological metagenomes</taxon>
    </lineage>
</organism>
<dbReference type="EMBL" id="BARW01011560">
    <property type="protein sequence ID" value="GAI74257.1"/>
    <property type="molecule type" value="Genomic_DNA"/>
</dbReference>
<accession>X1R0B8</accession>
<name>X1R0B8_9ZZZZ</name>
<feature type="non-terminal residue" evidence="1">
    <location>
        <position position="1"/>
    </location>
</feature>
<evidence type="ECO:0000313" key="1">
    <source>
        <dbReference type="EMBL" id="GAI74257.1"/>
    </source>
</evidence>
<proteinExistence type="predicted"/>
<protein>
    <submittedName>
        <fullName evidence="1">Uncharacterized protein</fullName>
    </submittedName>
</protein>
<comment type="caution">
    <text evidence="1">The sequence shown here is derived from an EMBL/GenBank/DDBJ whole genome shotgun (WGS) entry which is preliminary data.</text>
</comment>